<dbReference type="InterPro" id="IPR011335">
    <property type="entry name" value="Restrct_endonuc-II-like"/>
</dbReference>
<comment type="similarity">
    <text evidence="1 2">Belongs to the UPF0102 family.</text>
</comment>
<accession>A0A9D9IVB1</accession>
<dbReference type="InterPro" id="IPR003509">
    <property type="entry name" value="UPF0102_YraN-like"/>
</dbReference>
<dbReference type="AlphaFoldDB" id="A0A9D9IVB1"/>
<comment type="caution">
    <text evidence="3">The sequence shown here is derived from an EMBL/GenBank/DDBJ whole genome shotgun (WGS) entry which is preliminary data.</text>
</comment>
<dbReference type="SUPFAM" id="SSF52980">
    <property type="entry name" value="Restriction endonuclease-like"/>
    <property type="match status" value="1"/>
</dbReference>
<dbReference type="HAMAP" id="MF_00048">
    <property type="entry name" value="UPF0102"/>
    <property type="match status" value="1"/>
</dbReference>
<dbReference type="GO" id="GO:0003676">
    <property type="term" value="F:nucleic acid binding"/>
    <property type="evidence" value="ECO:0007669"/>
    <property type="project" value="InterPro"/>
</dbReference>
<evidence type="ECO:0000256" key="1">
    <source>
        <dbReference type="ARBA" id="ARBA00006738"/>
    </source>
</evidence>
<reference evidence="3" key="2">
    <citation type="journal article" date="2021" name="PeerJ">
        <title>Extensive microbial diversity within the chicken gut microbiome revealed by metagenomics and culture.</title>
        <authorList>
            <person name="Gilroy R."/>
            <person name="Ravi A."/>
            <person name="Getino M."/>
            <person name="Pursley I."/>
            <person name="Horton D.L."/>
            <person name="Alikhan N.F."/>
            <person name="Baker D."/>
            <person name="Gharbi K."/>
            <person name="Hall N."/>
            <person name="Watson M."/>
            <person name="Adriaenssens E.M."/>
            <person name="Foster-Nyarko E."/>
            <person name="Jarju S."/>
            <person name="Secka A."/>
            <person name="Antonio M."/>
            <person name="Oren A."/>
            <person name="Chaudhuri R.R."/>
            <person name="La Ragione R."/>
            <person name="Hildebrand F."/>
            <person name="Pallen M.J."/>
        </authorList>
    </citation>
    <scope>NUCLEOTIDE SEQUENCE</scope>
    <source>
        <strain evidence="3">B3-1481</strain>
    </source>
</reference>
<sequence length="127" mass="14293">MRNSRQIIGKRGEDQACRHLESLGHTIVARNWRHGRLEIDIISLLGHELHFVEVKSRTAPALAAPQTNVGAAKQHRLTAAALAFMNSGTRRLLPPDLEVFFDVVTLLFDGPDFEIEYYPQAFIPTYA</sequence>
<protein>
    <recommendedName>
        <fullName evidence="2">UPF0102 protein IAB76_01220</fullName>
    </recommendedName>
</protein>
<organism evidence="3 4">
    <name type="scientific">Candidatus Cryptobacteroides avistercoris</name>
    <dbReference type="NCBI Taxonomy" id="2840758"/>
    <lineage>
        <taxon>Bacteria</taxon>
        <taxon>Pseudomonadati</taxon>
        <taxon>Bacteroidota</taxon>
        <taxon>Bacteroidia</taxon>
        <taxon>Bacteroidales</taxon>
        <taxon>Candidatus Cryptobacteroides</taxon>
    </lineage>
</organism>
<dbReference type="CDD" id="cd20736">
    <property type="entry name" value="PoNe_Nuclease"/>
    <property type="match status" value="1"/>
</dbReference>
<dbReference type="Proteomes" id="UP000823769">
    <property type="component" value="Unassembled WGS sequence"/>
</dbReference>
<proteinExistence type="inferred from homology"/>
<dbReference type="Pfam" id="PF02021">
    <property type="entry name" value="UPF0102"/>
    <property type="match status" value="1"/>
</dbReference>
<dbReference type="PANTHER" id="PTHR34039">
    <property type="entry name" value="UPF0102 PROTEIN YRAN"/>
    <property type="match status" value="1"/>
</dbReference>
<evidence type="ECO:0000256" key="2">
    <source>
        <dbReference type="HAMAP-Rule" id="MF_00048"/>
    </source>
</evidence>
<dbReference type="InterPro" id="IPR011856">
    <property type="entry name" value="tRNA_endonuc-like_dom_sf"/>
</dbReference>
<reference evidence="3" key="1">
    <citation type="submission" date="2020-10" db="EMBL/GenBank/DDBJ databases">
        <authorList>
            <person name="Gilroy R."/>
        </authorList>
    </citation>
    <scope>NUCLEOTIDE SEQUENCE</scope>
    <source>
        <strain evidence="3">B3-1481</strain>
    </source>
</reference>
<gene>
    <name evidence="3" type="ORF">IAB76_01220</name>
</gene>
<name>A0A9D9IVB1_9BACT</name>
<dbReference type="Gene3D" id="3.40.1350.10">
    <property type="match status" value="1"/>
</dbReference>
<dbReference type="PANTHER" id="PTHR34039:SF1">
    <property type="entry name" value="UPF0102 PROTEIN YRAN"/>
    <property type="match status" value="1"/>
</dbReference>
<dbReference type="EMBL" id="JADILW010000019">
    <property type="protein sequence ID" value="MBO8479722.1"/>
    <property type="molecule type" value="Genomic_DNA"/>
</dbReference>
<evidence type="ECO:0000313" key="4">
    <source>
        <dbReference type="Proteomes" id="UP000823769"/>
    </source>
</evidence>
<evidence type="ECO:0000313" key="3">
    <source>
        <dbReference type="EMBL" id="MBO8479722.1"/>
    </source>
</evidence>